<reference evidence="1" key="2">
    <citation type="journal article" date="2022" name="New Phytol.">
        <title>Evolutionary transition to the ectomycorrhizal habit in the genomes of a hyperdiverse lineage of mushroom-forming fungi.</title>
        <authorList>
            <person name="Looney B."/>
            <person name="Miyauchi S."/>
            <person name="Morin E."/>
            <person name="Drula E."/>
            <person name="Courty P.E."/>
            <person name="Kohler A."/>
            <person name="Kuo A."/>
            <person name="LaButti K."/>
            <person name="Pangilinan J."/>
            <person name="Lipzen A."/>
            <person name="Riley R."/>
            <person name="Andreopoulos W."/>
            <person name="He G."/>
            <person name="Johnson J."/>
            <person name="Nolan M."/>
            <person name="Tritt A."/>
            <person name="Barry K.W."/>
            <person name="Grigoriev I.V."/>
            <person name="Nagy L.G."/>
            <person name="Hibbett D."/>
            <person name="Henrissat B."/>
            <person name="Matheny P.B."/>
            <person name="Labbe J."/>
            <person name="Martin F.M."/>
        </authorList>
    </citation>
    <scope>NUCLEOTIDE SEQUENCE</scope>
    <source>
        <strain evidence="1">FP105234-sp</strain>
    </source>
</reference>
<dbReference type="EMBL" id="MU275941">
    <property type="protein sequence ID" value="KAI0045798.1"/>
    <property type="molecule type" value="Genomic_DNA"/>
</dbReference>
<comment type="caution">
    <text evidence="1">The sequence shown here is derived from an EMBL/GenBank/DDBJ whole genome shotgun (WGS) entry which is preliminary data.</text>
</comment>
<dbReference type="Proteomes" id="UP000814033">
    <property type="component" value="Unassembled WGS sequence"/>
</dbReference>
<protein>
    <submittedName>
        <fullName evidence="1">Uncharacterized protein</fullName>
    </submittedName>
</protein>
<name>A0ACB8RNW8_9AGAM</name>
<reference evidence="1" key="1">
    <citation type="submission" date="2021-02" db="EMBL/GenBank/DDBJ databases">
        <authorList>
            <consortium name="DOE Joint Genome Institute"/>
            <person name="Ahrendt S."/>
            <person name="Looney B.P."/>
            <person name="Miyauchi S."/>
            <person name="Morin E."/>
            <person name="Drula E."/>
            <person name="Courty P.E."/>
            <person name="Chicoki N."/>
            <person name="Fauchery L."/>
            <person name="Kohler A."/>
            <person name="Kuo A."/>
            <person name="Labutti K."/>
            <person name="Pangilinan J."/>
            <person name="Lipzen A."/>
            <person name="Riley R."/>
            <person name="Andreopoulos W."/>
            <person name="He G."/>
            <person name="Johnson J."/>
            <person name="Barry K.W."/>
            <person name="Grigoriev I.V."/>
            <person name="Nagy L."/>
            <person name="Hibbett D."/>
            <person name="Henrissat B."/>
            <person name="Matheny P.B."/>
            <person name="Labbe J."/>
            <person name="Martin F."/>
        </authorList>
    </citation>
    <scope>NUCLEOTIDE SEQUENCE</scope>
    <source>
        <strain evidence="1">FP105234-sp</strain>
    </source>
</reference>
<accession>A0ACB8RNW8</accession>
<gene>
    <name evidence="1" type="ORF">FA95DRAFT_1607395</name>
</gene>
<organism evidence="1 2">
    <name type="scientific">Auriscalpium vulgare</name>
    <dbReference type="NCBI Taxonomy" id="40419"/>
    <lineage>
        <taxon>Eukaryota</taxon>
        <taxon>Fungi</taxon>
        <taxon>Dikarya</taxon>
        <taxon>Basidiomycota</taxon>
        <taxon>Agaricomycotina</taxon>
        <taxon>Agaricomycetes</taxon>
        <taxon>Russulales</taxon>
        <taxon>Auriscalpiaceae</taxon>
        <taxon>Auriscalpium</taxon>
    </lineage>
</organism>
<feature type="non-terminal residue" evidence="1">
    <location>
        <position position="97"/>
    </location>
</feature>
<evidence type="ECO:0000313" key="1">
    <source>
        <dbReference type="EMBL" id="KAI0045798.1"/>
    </source>
</evidence>
<proteinExistence type="predicted"/>
<evidence type="ECO:0000313" key="2">
    <source>
        <dbReference type="Proteomes" id="UP000814033"/>
    </source>
</evidence>
<keyword evidence="2" id="KW-1185">Reference proteome</keyword>
<sequence>MSLYTAENISDYTLATAGKSAHAGPAPRQSDEERASTHTDVEKRDATRDEDEKRDIIYVEYEDGDSANPVNFSYARKWTITLVACTFTGLSAAAASS</sequence>